<feature type="region of interest" description="Disordered" evidence="1">
    <location>
        <begin position="25"/>
        <end position="44"/>
    </location>
</feature>
<organism evidence="4 5">
    <name type="scientific">Hymenobacter ginkgonis</name>
    <dbReference type="NCBI Taxonomy" id="2682976"/>
    <lineage>
        <taxon>Bacteria</taxon>
        <taxon>Pseudomonadati</taxon>
        <taxon>Bacteroidota</taxon>
        <taxon>Cytophagia</taxon>
        <taxon>Cytophagales</taxon>
        <taxon>Hymenobacteraceae</taxon>
        <taxon>Hymenobacter</taxon>
    </lineage>
</organism>
<feature type="compositionally biased region" description="Basic and acidic residues" evidence="1">
    <location>
        <begin position="32"/>
        <end position="44"/>
    </location>
</feature>
<gene>
    <name evidence="4" type="ORF">GO988_10515</name>
</gene>
<proteinExistence type="predicted"/>
<dbReference type="RefSeq" id="WP_157564969.1">
    <property type="nucleotide sequence ID" value="NZ_WQKZ01000002.1"/>
</dbReference>
<dbReference type="Proteomes" id="UP000441336">
    <property type="component" value="Unassembled WGS sequence"/>
</dbReference>
<keyword evidence="5" id="KW-1185">Reference proteome</keyword>
<feature type="chain" id="PRO_5029442509" description="DUF6799 domain-containing protein" evidence="2">
    <location>
        <begin position="23"/>
        <end position="123"/>
    </location>
</feature>
<protein>
    <recommendedName>
        <fullName evidence="3">DUF6799 domain-containing protein</fullName>
    </recommendedName>
</protein>
<dbReference type="AlphaFoldDB" id="A0A7K1TED3"/>
<name>A0A7K1TED3_9BACT</name>
<feature type="signal peptide" evidence="2">
    <location>
        <begin position="1"/>
        <end position="22"/>
    </location>
</feature>
<comment type="caution">
    <text evidence="4">The sequence shown here is derived from an EMBL/GenBank/DDBJ whole genome shotgun (WGS) entry which is preliminary data.</text>
</comment>
<evidence type="ECO:0000259" key="3">
    <source>
        <dbReference type="Pfam" id="PF20606"/>
    </source>
</evidence>
<reference evidence="4 5" key="1">
    <citation type="submission" date="2019-12" db="EMBL/GenBank/DDBJ databases">
        <title>Hymenobacter sp. HMF4947 Genome sequencing and assembly.</title>
        <authorList>
            <person name="Kang H."/>
            <person name="Cha I."/>
            <person name="Kim H."/>
            <person name="Joh K."/>
        </authorList>
    </citation>
    <scope>NUCLEOTIDE SEQUENCE [LARGE SCALE GENOMIC DNA]</scope>
    <source>
        <strain evidence="4 5">HMF4947</strain>
    </source>
</reference>
<dbReference type="Pfam" id="PF20606">
    <property type="entry name" value="DUF6799"/>
    <property type="match status" value="1"/>
</dbReference>
<evidence type="ECO:0000313" key="4">
    <source>
        <dbReference type="EMBL" id="MVN76754.1"/>
    </source>
</evidence>
<sequence>MKVFATMLPALVLAGSFSLAQAQQAMTLEGGRPPRADRPPSSRRFESGVLMKEGKMLTMQNGTLLPMTQTMTMSDGTQVMTDGSVKTADGKSMMLHNGQIVLPDGRVLDRSQLKGNGKLKRSL</sequence>
<dbReference type="EMBL" id="WQKZ01000002">
    <property type="protein sequence ID" value="MVN76754.1"/>
    <property type="molecule type" value="Genomic_DNA"/>
</dbReference>
<keyword evidence="2" id="KW-0732">Signal</keyword>
<evidence type="ECO:0000313" key="5">
    <source>
        <dbReference type="Proteomes" id="UP000441336"/>
    </source>
</evidence>
<accession>A0A7K1TED3</accession>
<evidence type="ECO:0000256" key="1">
    <source>
        <dbReference type="SAM" id="MobiDB-lite"/>
    </source>
</evidence>
<dbReference type="InterPro" id="IPR046478">
    <property type="entry name" value="DUF6799"/>
</dbReference>
<feature type="domain" description="DUF6799" evidence="3">
    <location>
        <begin position="48"/>
        <end position="107"/>
    </location>
</feature>
<evidence type="ECO:0000256" key="2">
    <source>
        <dbReference type="SAM" id="SignalP"/>
    </source>
</evidence>